<accession>A0A6A4P3K3</accession>
<name>A0A6A4P3K3_LUPAL</name>
<evidence type="ECO:0000313" key="1">
    <source>
        <dbReference type="EMBL" id="KAE9594189.1"/>
    </source>
</evidence>
<proteinExistence type="predicted"/>
<gene>
    <name evidence="1" type="ORF">Lalb_Chr18g0051171</name>
</gene>
<keyword evidence="2" id="KW-1185">Reference proteome</keyword>
<reference evidence="2" key="1">
    <citation type="journal article" date="2020" name="Nat. Commun.">
        <title>Genome sequence of the cluster root forming white lupin.</title>
        <authorList>
            <person name="Hufnagel B."/>
            <person name="Marques A."/>
            <person name="Soriano A."/>
            <person name="Marques L."/>
            <person name="Divol F."/>
            <person name="Doumas P."/>
            <person name="Sallet E."/>
            <person name="Mancinotti D."/>
            <person name="Carrere S."/>
            <person name="Marande W."/>
            <person name="Arribat S."/>
            <person name="Keller J."/>
            <person name="Huneau C."/>
            <person name="Blein T."/>
            <person name="Aime D."/>
            <person name="Laguerre M."/>
            <person name="Taylor J."/>
            <person name="Schubert V."/>
            <person name="Nelson M."/>
            <person name="Geu-Flores F."/>
            <person name="Crespi M."/>
            <person name="Gallardo-Guerrero K."/>
            <person name="Delaux P.-M."/>
            <person name="Salse J."/>
            <person name="Berges H."/>
            <person name="Guyot R."/>
            <person name="Gouzy J."/>
            <person name="Peret B."/>
        </authorList>
    </citation>
    <scope>NUCLEOTIDE SEQUENCE [LARGE SCALE GENOMIC DNA]</scope>
    <source>
        <strain evidence="2">cv. Amiga</strain>
    </source>
</reference>
<organism evidence="1 2">
    <name type="scientific">Lupinus albus</name>
    <name type="common">White lupine</name>
    <name type="synonym">Lupinus termis</name>
    <dbReference type="NCBI Taxonomy" id="3870"/>
    <lineage>
        <taxon>Eukaryota</taxon>
        <taxon>Viridiplantae</taxon>
        <taxon>Streptophyta</taxon>
        <taxon>Embryophyta</taxon>
        <taxon>Tracheophyta</taxon>
        <taxon>Spermatophyta</taxon>
        <taxon>Magnoliopsida</taxon>
        <taxon>eudicotyledons</taxon>
        <taxon>Gunneridae</taxon>
        <taxon>Pentapetalae</taxon>
        <taxon>rosids</taxon>
        <taxon>fabids</taxon>
        <taxon>Fabales</taxon>
        <taxon>Fabaceae</taxon>
        <taxon>Papilionoideae</taxon>
        <taxon>50 kb inversion clade</taxon>
        <taxon>genistoids sensu lato</taxon>
        <taxon>core genistoids</taxon>
        <taxon>Genisteae</taxon>
        <taxon>Lupinus</taxon>
    </lineage>
</organism>
<comment type="caution">
    <text evidence="1">The sequence shown here is derived from an EMBL/GenBank/DDBJ whole genome shotgun (WGS) entry which is preliminary data.</text>
</comment>
<sequence>MGPLRIYVLSNIARFMGKLLFFEREKSISFYIISFFALSTTIVHEEESQSLAKDDYKT</sequence>
<protein>
    <submittedName>
        <fullName evidence="1">Uncharacterized protein</fullName>
    </submittedName>
</protein>
<dbReference type="Proteomes" id="UP000447434">
    <property type="component" value="Chromosome 18"/>
</dbReference>
<evidence type="ECO:0000313" key="2">
    <source>
        <dbReference type="Proteomes" id="UP000447434"/>
    </source>
</evidence>
<dbReference type="AlphaFoldDB" id="A0A6A4P3K3"/>
<dbReference type="EMBL" id="WOCE01000018">
    <property type="protein sequence ID" value="KAE9594189.1"/>
    <property type="molecule type" value="Genomic_DNA"/>
</dbReference>